<evidence type="ECO:0000313" key="3">
    <source>
        <dbReference type="EMBL" id="PBK65089.1"/>
    </source>
</evidence>
<evidence type="ECO:0000256" key="1">
    <source>
        <dbReference type="ARBA" id="ARBA00006484"/>
    </source>
</evidence>
<comment type="similarity">
    <text evidence="1">Belongs to the short-chain dehydrogenases/reductases (SDR) family.</text>
</comment>
<dbReference type="EMBL" id="KZ293447">
    <property type="protein sequence ID" value="PBK65089.1"/>
    <property type="molecule type" value="Genomic_DNA"/>
</dbReference>
<evidence type="ECO:0000256" key="2">
    <source>
        <dbReference type="ARBA" id="ARBA00023002"/>
    </source>
</evidence>
<dbReference type="Proteomes" id="UP000218334">
    <property type="component" value="Unassembled WGS sequence"/>
</dbReference>
<dbReference type="PANTHER" id="PTHR24320">
    <property type="entry name" value="RETINOL DEHYDROGENASE"/>
    <property type="match status" value="1"/>
</dbReference>
<protein>
    <recommendedName>
        <fullName evidence="5">NAD(P)-binding protein</fullName>
    </recommendedName>
</protein>
<dbReference type="SUPFAM" id="SSF51735">
    <property type="entry name" value="NAD(P)-binding Rossmann-fold domains"/>
    <property type="match status" value="1"/>
</dbReference>
<gene>
    <name evidence="3" type="ORF">ARMSODRAFT_978514</name>
</gene>
<name>A0A2H3B2E3_9AGAR</name>
<keyword evidence="4" id="KW-1185">Reference proteome</keyword>
<dbReference type="Pfam" id="PF00106">
    <property type="entry name" value="adh_short"/>
    <property type="match status" value="1"/>
</dbReference>
<dbReference type="PRINTS" id="PR00081">
    <property type="entry name" value="GDHRDH"/>
</dbReference>
<dbReference type="AlphaFoldDB" id="A0A2H3B2E3"/>
<dbReference type="InterPro" id="IPR036291">
    <property type="entry name" value="NAD(P)-bd_dom_sf"/>
</dbReference>
<keyword evidence="2" id="KW-0560">Oxidoreductase</keyword>
<dbReference type="PANTHER" id="PTHR24320:SF152">
    <property type="entry name" value="SHORT-CHAIN DEHYDROGENASE_REDUCTASE FAMILY PROTEIN"/>
    <property type="match status" value="1"/>
</dbReference>
<dbReference type="InterPro" id="IPR002347">
    <property type="entry name" value="SDR_fam"/>
</dbReference>
<sequence length="315" mass="35580">MSTALRQAILNLQIIVYLHHCAPIVTVVVVRANIGLGFEASKLSAGMNPGRLILACRNEEKGKEAVLRESVVSELQTRLKRLQNDTDYSKAEPWIIDLANFGSVTVFTDKCARELDQLDILIENAGMSPFGRYDVVEDWETFLHTNFGPGLLVIRLFPKMIETARRFGIHSRIVVVASDDELVELPNILAKMSSKEYCTPEIMKRRYFDSKLLNVLFGWAFQQRLPPSTIAVNSVNPGFCVSNLRSSLHEVYQEADAKQEDELTEMGSRQRMFSAVGGRTTRTSFEERAYRSRRTRFGRMGILEGVDPTVADVTR</sequence>
<dbReference type="STRING" id="1076256.A0A2H3B2E3"/>
<organism evidence="3 4">
    <name type="scientific">Armillaria solidipes</name>
    <dbReference type="NCBI Taxonomy" id="1076256"/>
    <lineage>
        <taxon>Eukaryota</taxon>
        <taxon>Fungi</taxon>
        <taxon>Dikarya</taxon>
        <taxon>Basidiomycota</taxon>
        <taxon>Agaricomycotina</taxon>
        <taxon>Agaricomycetes</taxon>
        <taxon>Agaricomycetidae</taxon>
        <taxon>Agaricales</taxon>
        <taxon>Marasmiineae</taxon>
        <taxon>Physalacriaceae</taxon>
        <taxon>Armillaria</taxon>
    </lineage>
</organism>
<evidence type="ECO:0008006" key="5">
    <source>
        <dbReference type="Google" id="ProtNLM"/>
    </source>
</evidence>
<proteinExistence type="inferred from homology"/>
<reference evidence="4" key="1">
    <citation type="journal article" date="2017" name="Nat. Ecol. Evol.">
        <title>Genome expansion and lineage-specific genetic innovations in the forest pathogenic fungi Armillaria.</title>
        <authorList>
            <person name="Sipos G."/>
            <person name="Prasanna A.N."/>
            <person name="Walter M.C."/>
            <person name="O'Connor E."/>
            <person name="Balint B."/>
            <person name="Krizsan K."/>
            <person name="Kiss B."/>
            <person name="Hess J."/>
            <person name="Varga T."/>
            <person name="Slot J."/>
            <person name="Riley R."/>
            <person name="Boka B."/>
            <person name="Rigling D."/>
            <person name="Barry K."/>
            <person name="Lee J."/>
            <person name="Mihaltcheva S."/>
            <person name="LaButti K."/>
            <person name="Lipzen A."/>
            <person name="Waldron R."/>
            <person name="Moloney N.M."/>
            <person name="Sperisen C."/>
            <person name="Kredics L."/>
            <person name="Vagvoelgyi C."/>
            <person name="Patrignani A."/>
            <person name="Fitzpatrick D."/>
            <person name="Nagy I."/>
            <person name="Doyle S."/>
            <person name="Anderson J.B."/>
            <person name="Grigoriev I.V."/>
            <person name="Gueldener U."/>
            <person name="Muensterkoetter M."/>
            <person name="Nagy L.G."/>
        </authorList>
    </citation>
    <scope>NUCLEOTIDE SEQUENCE [LARGE SCALE GENOMIC DNA]</scope>
    <source>
        <strain evidence="4">28-4</strain>
    </source>
</reference>
<evidence type="ECO:0000313" key="4">
    <source>
        <dbReference type="Proteomes" id="UP000218334"/>
    </source>
</evidence>
<accession>A0A2H3B2E3</accession>
<dbReference type="Gene3D" id="3.40.50.720">
    <property type="entry name" value="NAD(P)-binding Rossmann-like Domain"/>
    <property type="match status" value="1"/>
</dbReference>
<dbReference type="GO" id="GO:0016491">
    <property type="term" value="F:oxidoreductase activity"/>
    <property type="evidence" value="ECO:0007669"/>
    <property type="project" value="UniProtKB-KW"/>
</dbReference>